<dbReference type="PANTHER" id="PTHR42928">
    <property type="entry name" value="TRICARBOXYLATE-BINDING PROTEIN"/>
    <property type="match status" value="1"/>
</dbReference>
<dbReference type="InterPro" id="IPR005064">
    <property type="entry name" value="BUG"/>
</dbReference>
<gene>
    <name evidence="1" type="ORF">AMP9_1256</name>
</gene>
<protein>
    <submittedName>
        <fullName evidence="1">Tricarboxylate transport protein TctC</fullName>
    </submittedName>
</protein>
<reference evidence="1" key="1">
    <citation type="submission" date="2019-03" db="EMBL/GenBank/DDBJ databases">
        <authorList>
            <person name="Danneels B."/>
        </authorList>
    </citation>
    <scope>NUCLEOTIDE SEQUENCE</scope>
</reference>
<dbReference type="Gene3D" id="3.40.190.150">
    <property type="entry name" value="Bordetella uptake gene, domain 1"/>
    <property type="match status" value="1"/>
</dbReference>
<dbReference type="Pfam" id="PF03401">
    <property type="entry name" value="TctC"/>
    <property type="match status" value="1"/>
</dbReference>
<evidence type="ECO:0000313" key="1">
    <source>
        <dbReference type="EMBL" id="VFR28052.1"/>
    </source>
</evidence>
<dbReference type="PANTHER" id="PTHR42928:SF5">
    <property type="entry name" value="BLR1237 PROTEIN"/>
    <property type="match status" value="1"/>
</dbReference>
<dbReference type="InterPro" id="IPR042100">
    <property type="entry name" value="Bug_dom1"/>
</dbReference>
<name>A0A484PPJ0_9ZZZZ</name>
<dbReference type="AlphaFoldDB" id="A0A484PPJ0"/>
<dbReference type="CDD" id="cd07012">
    <property type="entry name" value="PBP2_Bug_TTT"/>
    <property type="match status" value="1"/>
</dbReference>
<sequence>MKFRACLAALLLAATPLAHAAEYPTKPVTIVVPFPAGGSTDNIARIIGAKMTEKTGQPFPVENKPGATGAIGAAQVKRAAADGYTLLVSSLAVFVVNPHLQKTLQYDPTKDFDLITVAVQAPNVLVAGPSGDAKDLAALVTQLKARPNSLTFASSGSGSSDHLTAELFWQQTATKGVHVPYKGGAPAIQDLLGGQVQYSFQNINAVIPHIQTGKLRAIAVTGSQRSPLLPNVPTMAEGGVKNAEVYSWQAVAAPKGLPADVRARLNKDIVAIVNDPGVKPRLLEVGFEIVGNTPAEFEAFQQKELARWKQVIETGNITAN</sequence>
<dbReference type="SUPFAM" id="SSF53850">
    <property type="entry name" value="Periplasmic binding protein-like II"/>
    <property type="match status" value="1"/>
</dbReference>
<dbReference type="PIRSF" id="PIRSF017082">
    <property type="entry name" value="YflP"/>
    <property type="match status" value="1"/>
</dbReference>
<dbReference type="EMBL" id="CAADHY010000024">
    <property type="protein sequence ID" value="VFR28052.1"/>
    <property type="molecule type" value="Genomic_DNA"/>
</dbReference>
<accession>A0A484PPJ0</accession>
<organism evidence="1">
    <name type="scientific">plant metagenome</name>
    <dbReference type="NCBI Taxonomy" id="1297885"/>
    <lineage>
        <taxon>unclassified sequences</taxon>
        <taxon>metagenomes</taxon>
        <taxon>organismal metagenomes</taxon>
    </lineage>
</organism>
<proteinExistence type="predicted"/>
<dbReference type="Gene3D" id="3.40.190.10">
    <property type="entry name" value="Periplasmic binding protein-like II"/>
    <property type="match status" value="1"/>
</dbReference>